<keyword evidence="1" id="KW-0732">Signal</keyword>
<dbReference type="Proteomes" id="UP000314294">
    <property type="component" value="Unassembled WGS sequence"/>
</dbReference>
<dbReference type="AlphaFoldDB" id="A0A4Z2EC89"/>
<dbReference type="EMBL" id="SRLO01010187">
    <property type="protein sequence ID" value="TNN26466.1"/>
    <property type="molecule type" value="Genomic_DNA"/>
</dbReference>
<reference evidence="2 3" key="1">
    <citation type="submission" date="2019-03" db="EMBL/GenBank/DDBJ databases">
        <title>First draft genome of Liparis tanakae, snailfish: a comprehensive survey of snailfish specific genes.</title>
        <authorList>
            <person name="Kim W."/>
            <person name="Song I."/>
            <person name="Jeong J.-H."/>
            <person name="Kim D."/>
            <person name="Kim S."/>
            <person name="Ryu S."/>
            <person name="Song J.Y."/>
            <person name="Lee S.K."/>
        </authorList>
    </citation>
    <scope>NUCLEOTIDE SEQUENCE [LARGE SCALE GENOMIC DNA]</scope>
    <source>
        <tissue evidence="2">Muscle</tissue>
    </source>
</reference>
<protein>
    <submittedName>
        <fullName evidence="2">Uncharacterized protein</fullName>
    </submittedName>
</protein>
<name>A0A4Z2EC89_9TELE</name>
<feature type="chain" id="PRO_5021437266" evidence="1">
    <location>
        <begin position="17"/>
        <end position="107"/>
    </location>
</feature>
<evidence type="ECO:0000256" key="1">
    <source>
        <dbReference type="SAM" id="SignalP"/>
    </source>
</evidence>
<evidence type="ECO:0000313" key="2">
    <source>
        <dbReference type="EMBL" id="TNN26466.1"/>
    </source>
</evidence>
<accession>A0A4Z2EC89</accession>
<keyword evidence="3" id="KW-1185">Reference proteome</keyword>
<organism evidence="2 3">
    <name type="scientific">Liparis tanakae</name>
    <name type="common">Tanaka's snailfish</name>
    <dbReference type="NCBI Taxonomy" id="230148"/>
    <lineage>
        <taxon>Eukaryota</taxon>
        <taxon>Metazoa</taxon>
        <taxon>Chordata</taxon>
        <taxon>Craniata</taxon>
        <taxon>Vertebrata</taxon>
        <taxon>Euteleostomi</taxon>
        <taxon>Actinopterygii</taxon>
        <taxon>Neopterygii</taxon>
        <taxon>Teleostei</taxon>
        <taxon>Neoteleostei</taxon>
        <taxon>Acanthomorphata</taxon>
        <taxon>Eupercaria</taxon>
        <taxon>Perciformes</taxon>
        <taxon>Cottioidei</taxon>
        <taxon>Cottales</taxon>
        <taxon>Liparidae</taxon>
        <taxon>Liparis</taxon>
    </lineage>
</organism>
<comment type="caution">
    <text evidence="2">The sequence shown here is derived from an EMBL/GenBank/DDBJ whole genome shotgun (WGS) entry which is preliminary data.</text>
</comment>
<feature type="signal peptide" evidence="1">
    <location>
        <begin position="1"/>
        <end position="16"/>
    </location>
</feature>
<proteinExistence type="predicted"/>
<evidence type="ECO:0000313" key="3">
    <source>
        <dbReference type="Proteomes" id="UP000314294"/>
    </source>
</evidence>
<gene>
    <name evidence="2" type="ORF">EYF80_063396</name>
</gene>
<sequence>MFFIWRRMVELGMAAAAGGGGAPITDGGKSPGCYMHPPKTGNFCRDMQTQAGSSKPDPTRCRRHVRPMEVSPVRRCQSNVRDERRAATRWWAAEERNHFRSEDDGSD</sequence>